<dbReference type="InterPro" id="IPR058192">
    <property type="entry name" value="WHD_ROQ1-like"/>
</dbReference>
<dbReference type="SUPFAM" id="SSF52540">
    <property type="entry name" value="P-loop containing nucleoside triphosphate hydrolases"/>
    <property type="match status" value="1"/>
</dbReference>
<organism evidence="7 8">
    <name type="scientific">Lactuca virosa</name>
    <dbReference type="NCBI Taxonomy" id="75947"/>
    <lineage>
        <taxon>Eukaryota</taxon>
        <taxon>Viridiplantae</taxon>
        <taxon>Streptophyta</taxon>
        <taxon>Embryophyta</taxon>
        <taxon>Tracheophyta</taxon>
        <taxon>Spermatophyta</taxon>
        <taxon>Magnoliopsida</taxon>
        <taxon>eudicotyledons</taxon>
        <taxon>Gunneridae</taxon>
        <taxon>Pentapetalae</taxon>
        <taxon>asterids</taxon>
        <taxon>campanulids</taxon>
        <taxon>Asterales</taxon>
        <taxon>Asteraceae</taxon>
        <taxon>Cichorioideae</taxon>
        <taxon>Cichorieae</taxon>
        <taxon>Lactucinae</taxon>
        <taxon>Lactuca</taxon>
    </lineage>
</organism>
<accession>A0AAU9MYZ1</accession>
<feature type="region of interest" description="Disordered" evidence="5">
    <location>
        <begin position="594"/>
        <end position="636"/>
    </location>
</feature>
<evidence type="ECO:0000256" key="4">
    <source>
        <dbReference type="ARBA" id="ARBA00023027"/>
    </source>
</evidence>
<dbReference type="PRINTS" id="PR00364">
    <property type="entry name" value="DISEASERSIST"/>
</dbReference>
<dbReference type="PROSITE" id="PS50104">
    <property type="entry name" value="TIR"/>
    <property type="match status" value="1"/>
</dbReference>
<dbReference type="PANTHER" id="PTHR11017:SF271">
    <property type="entry name" value="DISEASE RESISTANCE PROTEIN (TIR-NBS-LRR CLASS) FAMILY"/>
    <property type="match status" value="1"/>
</dbReference>
<evidence type="ECO:0000256" key="1">
    <source>
        <dbReference type="ARBA" id="ARBA00022614"/>
    </source>
</evidence>
<dbReference type="Pfam" id="PF23282">
    <property type="entry name" value="WHD_ROQ1"/>
    <property type="match status" value="1"/>
</dbReference>
<dbReference type="SUPFAM" id="SSF46785">
    <property type="entry name" value="Winged helix' DNA-binding domain"/>
    <property type="match status" value="1"/>
</dbReference>
<dbReference type="EMBL" id="CAKMRJ010003334">
    <property type="protein sequence ID" value="CAH1431615.1"/>
    <property type="molecule type" value="Genomic_DNA"/>
</dbReference>
<dbReference type="InterPro" id="IPR035897">
    <property type="entry name" value="Toll_tir_struct_dom_sf"/>
</dbReference>
<reference evidence="7 8" key="1">
    <citation type="submission" date="2022-01" db="EMBL/GenBank/DDBJ databases">
        <authorList>
            <person name="Xiong W."/>
            <person name="Schranz E."/>
        </authorList>
    </citation>
    <scope>NUCLEOTIDE SEQUENCE [LARGE SCALE GENOMIC DNA]</scope>
</reference>
<dbReference type="Gene3D" id="3.40.50.300">
    <property type="entry name" value="P-loop containing nucleotide triphosphate hydrolases"/>
    <property type="match status" value="1"/>
</dbReference>
<keyword evidence="1" id="KW-0433">Leucine-rich repeat</keyword>
<feature type="domain" description="TIR" evidence="6">
    <location>
        <begin position="19"/>
        <end position="182"/>
    </location>
</feature>
<dbReference type="Gene3D" id="3.40.50.10140">
    <property type="entry name" value="Toll/interleukin-1 receptor homology (TIR) domain"/>
    <property type="match status" value="1"/>
</dbReference>
<comment type="caution">
    <text evidence="7">The sequence shown here is derived from an EMBL/GenBank/DDBJ whole genome shotgun (WGS) entry which is preliminary data.</text>
</comment>
<evidence type="ECO:0000256" key="2">
    <source>
        <dbReference type="ARBA" id="ARBA00022737"/>
    </source>
</evidence>
<dbReference type="InterPro" id="IPR027417">
    <property type="entry name" value="P-loop_NTPase"/>
</dbReference>
<protein>
    <recommendedName>
        <fullName evidence="6">TIR domain-containing protein</fullName>
    </recommendedName>
</protein>
<dbReference type="InterPro" id="IPR002182">
    <property type="entry name" value="NB-ARC"/>
</dbReference>
<gene>
    <name evidence="7" type="ORF">LVIROSA_LOCUS18326</name>
</gene>
<keyword evidence="2" id="KW-0677">Repeat</keyword>
<dbReference type="SMART" id="SM00255">
    <property type="entry name" value="TIR"/>
    <property type="match status" value="1"/>
</dbReference>
<dbReference type="Pfam" id="PF01582">
    <property type="entry name" value="TIR"/>
    <property type="match status" value="1"/>
</dbReference>
<dbReference type="SUPFAM" id="SSF52200">
    <property type="entry name" value="Toll/Interleukin receptor TIR domain"/>
    <property type="match status" value="1"/>
</dbReference>
<dbReference type="GO" id="GO:0007165">
    <property type="term" value="P:signal transduction"/>
    <property type="evidence" value="ECO:0007669"/>
    <property type="project" value="InterPro"/>
</dbReference>
<dbReference type="Pfam" id="PF00931">
    <property type="entry name" value="NB-ARC"/>
    <property type="match status" value="1"/>
</dbReference>
<dbReference type="PANTHER" id="PTHR11017">
    <property type="entry name" value="LEUCINE-RICH REPEAT-CONTAINING PROTEIN"/>
    <property type="match status" value="1"/>
</dbReference>
<dbReference type="InterPro" id="IPR000157">
    <property type="entry name" value="TIR_dom"/>
</dbReference>
<keyword evidence="8" id="KW-1185">Reference proteome</keyword>
<keyword evidence="4" id="KW-0520">NAD</keyword>
<sequence length="668" mass="75665">MASSSPSSPSALAFSSQSWKYDVFLSFRGEDTRKTFVDHLYSALQQQGIYTYKDNETLPRGELIGPSLVKAIEESQVAVIIFSENYADSSWCLDELVHIMECKDQRCQIVIPIFYGMKPSELRKQKRKYREAFLKHELEHKTKVESWRKALLDASNISGWDIVNRHESEFIKEIVSKISKMLHPLISRVNGNLVGIEARVKYLTSKLQIGSGGVLMIGIWGVGGGGKTTLASSIYDEISREFDGCRFVENVREESSKYGLKRLQEDILSGILKQSVVLGRVEEGKYMIKVRLGCRKVLIVLDDVDQLDQLEAFAGSHYWFGEGSRIIITIRDEHLLIAHRVDVIQNISLLSDDEAIQLFCKHAPRDKIPMDDYGVLSKEVVRYADGLPLPLKVLGCFLCDKDINEWRSALVRLKEIPHDKILEKLKISYYGLTGVEQKLFLDIACFFRWEKKDRAMEMLDACGFHPVIGVKVLVQKTLITISNGMFDMHDLVQEMAHHIVRGEHPGNPEKYSRVWKEEDVVNLCVMDATTPEGRKNVNWIKVIETIFVIAAIHNAGIKRHTGCGDCYGYESYFNSLIDIVDEGEDNATQEVEGGYEDTYDENESDNESGQSLDDCDGTESDENESVNHSILYSPGGSNKLWKPSVAKEFMPDDETMLMAYNEKTTGEG</sequence>
<dbReference type="GO" id="GO:0043531">
    <property type="term" value="F:ADP binding"/>
    <property type="evidence" value="ECO:0007669"/>
    <property type="project" value="InterPro"/>
</dbReference>
<evidence type="ECO:0000256" key="5">
    <source>
        <dbReference type="SAM" id="MobiDB-lite"/>
    </source>
</evidence>
<evidence type="ECO:0000313" key="8">
    <source>
        <dbReference type="Proteomes" id="UP001157418"/>
    </source>
</evidence>
<feature type="compositionally biased region" description="Acidic residues" evidence="5">
    <location>
        <begin position="594"/>
        <end position="606"/>
    </location>
</feature>
<dbReference type="GO" id="GO:0006952">
    <property type="term" value="P:defense response"/>
    <property type="evidence" value="ECO:0007669"/>
    <property type="project" value="UniProtKB-KW"/>
</dbReference>
<proteinExistence type="predicted"/>
<name>A0AAU9MYZ1_9ASTR</name>
<dbReference type="InterPro" id="IPR044974">
    <property type="entry name" value="Disease_R_plants"/>
</dbReference>
<dbReference type="Proteomes" id="UP001157418">
    <property type="component" value="Unassembled WGS sequence"/>
</dbReference>
<evidence type="ECO:0000313" key="7">
    <source>
        <dbReference type="EMBL" id="CAH1431615.1"/>
    </source>
</evidence>
<dbReference type="Gene3D" id="1.10.8.430">
    <property type="entry name" value="Helical domain of apoptotic protease-activating factors"/>
    <property type="match status" value="1"/>
</dbReference>
<keyword evidence="3" id="KW-0611">Plant defense</keyword>
<dbReference type="AlphaFoldDB" id="A0AAU9MYZ1"/>
<evidence type="ECO:0000259" key="6">
    <source>
        <dbReference type="PROSITE" id="PS50104"/>
    </source>
</evidence>
<evidence type="ECO:0000256" key="3">
    <source>
        <dbReference type="ARBA" id="ARBA00022821"/>
    </source>
</evidence>
<feature type="compositionally biased region" description="Acidic residues" evidence="5">
    <location>
        <begin position="613"/>
        <end position="624"/>
    </location>
</feature>
<dbReference type="InterPro" id="IPR042197">
    <property type="entry name" value="Apaf_helical"/>
</dbReference>
<dbReference type="InterPro" id="IPR036390">
    <property type="entry name" value="WH_DNA-bd_sf"/>
</dbReference>
<dbReference type="FunFam" id="3.40.50.10140:FF:000007">
    <property type="entry name" value="Disease resistance protein (TIR-NBS-LRR class)"/>
    <property type="match status" value="1"/>
</dbReference>